<keyword evidence="1" id="KW-1133">Transmembrane helix</keyword>
<keyword evidence="3" id="KW-1185">Reference proteome</keyword>
<sequence length="79" mass="8850">MSFLIHGTPQVIRILSFIKVSYAIKPDQGITLLSIGFYRFAIQPEFSQTTTFGLMCIGGLLSMYGLLAMFYEGLTKKAY</sequence>
<comment type="caution">
    <text evidence="2">The sequence shown here is derived from an EMBL/GenBank/DDBJ whole genome shotgun (WGS) entry which is preliminary data.</text>
</comment>
<feature type="transmembrane region" description="Helical" evidence="1">
    <location>
        <begin position="52"/>
        <end position="71"/>
    </location>
</feature>
<keyword evidence="1" id="KW-0812">Transmembrane</keyword>
<keyword evidence="1" id="KW-0472">Membrane</keyword>
<proteinExistence type="predicted"/>
<protein>
    <submittedName>
        <fullName evidence="2">Uncharacterized protein</fullName>
    </submittedName>
</protein>
<evidence type="ECO:0000256" key="1">
    <source>
        <dbReference type="SAM" id="Phobius"/>
    </source>
</evidence>
<evidence type="ECO:0000313" key="2">
    <source>
        <dbReference type="EMBL" id="GEK75044.1"/>
    </source>
</evidence>
<organism evidence="2 3">
    <name type="scientific">Pseudoalteromonas atlantica</name>
    <name type="common">Alteromonas atlantica</name>
    <dbReference type="NCBI Taxonomy" id="288"/>
    <lineage>
        <taxon>Bacteria</taxon>
        <taxon>Pseudomonadati</taxon>
        <taxon>Pseudomonadota</taxon>
        <taxon>Gammaproteobacteria</taxon>
        <taxon>Alteromonadales</taxon>
        <taxon>Pseudoalteromonadaceae</taxon>
        <taxon>Pseudoalteromonas</taxon>
    </lineage>
</organism>
<dbReference type="Proteomes" id="UP000321189">
    <property type="component" value="Unassembled WGS sequence"/>
</dbReference>
<evidence type="ECO:0000313" key="3">
    <source>
        <dbReference type="Proteomes" id="UP000321189"/>
    </source>
</evidence>
<accession>A0ABQ0U951</accession>
<gene>
    <name evidence="2" type="ORF">PAT01_03480</name>
</gene>
<name>A0ABQ0U951_PSEAF</name>
<dbReference type="EMBL" id="BJUT01000001">
    <property type="protein sequence ID" value="GEK75044.1"/>
    <property type="molecule type" value="Genomic_DNA"/>
</dbReference>
<reference evidence="2 3" key="1">
    <citation type="submission" date="2019-07" db="EMBL/GenBank/DDBJ databases">
        <title>Whole genome shotgun sequence of Pseudoalteromonas atlantica NBRC 103033.</title>
        <authorList>
            <person name="Hosoyama A."/>
            <person name="Uohara A."/>
            <person name="Ohji S."/>
            <person name="Ichikawa N."/>
        </authorList>
    </citation>
    <scope>NUCLEOTIDE SEQUENCE [LARGE SCALE GENOMIC DNA]</scope>
    <source>
        <strain evidence="2 3">NBRC 103033</strain>
    </source>
</reference>